<evidence type="ECO:0000313" key="2">
    <source>
        <dbReference type="Proteomes" id="UP000765509"/>
    </source>
</evidence>
<dbReference type="EMBL" id="AVOT02001242">
    <property type="protein sequence ID" value="MBW0466213.1"/>
    <property type="molecule type" value="Genomic_DNA"/>
</dbReference>
<gene>
    <name evidence="1" type="ORF">O181_005928</name>
</gene>
<keyword evidence="2" id="KW-1185">Reference proteome</keyword>
<comment type="caution">
    <text evidence="1">The sequence shown here is derived from an EMBL/GenBank/DDBJ whole genome shotgun (WGS) entry which is preliminary data.</text>
</comment>
<name>A0A9Q3BJG9_9BASI</name>
<reference evidence="1" key="1">
    <citation type="submission" date="2021-03" db="EMBL/GenBank/DDBJ databases">
        <title>Draft genome sequence of rust myrtle Austropuccinia psidii MF-1, a brazilian biotype.</title>
        <authorList>
            <person name="Quecine M.C."/>
            <person name="Pachon D.M.R."/>
            <person name="Bonatelli M.L."/>
            <person name="Correr F.H."/>
            <person name="Franceschini L.M."/>
            <person name="Leite T.F."/>
            <person name="Margarido G.R.A."/>
            <person name="Almeida C.A."/>
            <person name="Ferrarezi J.A."/>
            <person name="Labate C.A."/>
        </authorList>
    </citation>
    <scope>NUCLEOTIDE SEQUENCE</scope>
    <source>
        <strain evidence="1">MF-1</strain>
    </source>
</reference>
<protein>
    <submittedName>
        <fullName evidence="1">Uncharacterized protein</fullName>
    </submittedName>
</protein>
<sequence length="258" mass="29146">MPVQHSPPANNTRSQRIQAVLTATERALLDFTPSIHQLGANLESRSPMEGAVPSRTGVMKSKRSRSFSGLLILYLGIFYGPRSRLKEAEDEEEEETEEAEVEAALEGATKAPEDSNLAISHHPLVSQAKPNFLKMIEHMTQSMQQLTQEASPRDDSRAPEFKTPYMKAPDYFDDTQAHKLRRFIQSCQLILHNEPASFFYERKKFLFSLVELEKGLNNISQIFSMKTHIISSIMGSCLKPSYSLFLVIPMRPGNMNKS</sequence>
<proteinExistence type="predicted"/>
<evidence type="ECO:0000313" key="1">
    <source>
        <dbReference type="EMBL" id="MBW0466213.1"/>
    </source>
</evidence>
<dbReference type="AlphaFoldDB" id="A0A9Q3BJG9"/>
<accession>A0A9Q3BJG9</accession>
<dbReference type="Proteomes" id="UP000765509">
    <property type="component" value="Unassembled WGS sequence"/>
</dbReference>
<organism evidence="1 2">
    <name type="scientific">Austropuccinia psidii MF-1</name>
    <dbReference type="NCBI Taxonomy" id="1389203"/>
    <lineage>
        <taxon>Eukaryota</taxon>
        <taxon>Fungi</taxon>
        <taxon>Dikarya</taxon>
        <taxon>Basidiomycota</taxon>
        <taxon>Pucciniomycotina</taxon>
        <taxon>Pucciniomycetes</taxon>
        <taxon>Pucciniales</taxon>
        <taxon>Sphaerophragmiaceae</taxon>
        <taxon>Austropuccinia</taxon>
    </lineage>
</organism>